<reference evidence="3 4" key="1">
    <citation type="submission" date="2013-03" db="EMBL/GenBank/DDBJ databases">
        <authorList>
            <person name="Linke B."/>
        </authorList>
    </citation>
    <scope>NUCLEOTIDE SEQUENCE [LARGE SCALE GENOMIC DNA]</scope>
    <source>
        <strain evidence="3 4">B13</strain>
    </source>
</reference>
<dbReference type="Pfam" id="PF06476">
    <property type="entry name" value="DUF1090"/>
    <property type="match status" value="1"/>
</dbReference>
<gene>
    <name evidence="3" type="ORF">PKB_5366</name>
</gene>
<evidence type="ECO:0008006" key="5">
    <source>
        <dbReference type="Google" id="ProtNLM"/>
    </source>
</evidence>
<organism evidence="3 4">
    <name type="scientific">Pseudomonas knackmussii (strain DSM 6978 / CCUG 54928 / LMG 23759 / B13)</name>
    <dbReference type="NCBI Taxonomy" id="1301098"/>
    <lineage>
        <taxon>Bacteria</taxon>
        <taxon>Pseudomonadati</taxon>
        <taxon>Pseudomonadota</taxon>
        <taxon>Gammaproteobacteria</taxon>
        <taxon>Pseudomonadales</taxon>
        <taxon>Pseudomonadaceae</taxon>
        <taxon>Pseudomonas</taxon>
    </lineage>
</organism>
<feature type="chain" id="PRO_5001530155" description="Protein YqjC" evidence="2">
    <location>
        <begin position="20"/>
        <end position="128"/>
    </location>
</feature>
<name>A0A024HQE9_PSEKB</name>
<dbReference type="AlphaFoldDB" id="A0A024HQE9"/>
<dbReference type="EMBL" id="HG322950">
    <property type="protein sequence ID" value="CDF86678.1"/>
    <property type="molecule type" value="Genomic_DNA"/>
</dbReference>
<proteinExistence type="predicted"/>
<accession>A0A024HQE9</accession>
<keyword evidence="1" id="KW-0175">Coiled coil</keyword>
<dbReference type="KEGG" id="pkc:PKB_5366"/>
<dbReference type="PATRIC" id="fig|1301098.3.peg.5353"/>
<protein>
    <recommendedName>
        <fullName evidence="5">Protein YqjC</fullName>
    </recommendedName>
</protein>
<evidence type="ECO:0000313" key="3">
    <source>
        <dbReference type="EMBL" id="CDF86678.1"/>
    </source>
</evidence>
<keyword evidence="2" id="KW-0732">Signal</keyword>
<dbReference type="eggNOG" id="COG1422">
    <property type="taxonomic scope" value="Bacteria"/>
</dbReference>
<dbReference type="STRING" id="1301098.PKB_5366"/>
<feature type="signal peptide" evidence="2">
    <location>
        <begin position="1"/>
        <end position="19"/>
    </location>
</feature>
<evidence type="ECO:0000256" key="2">
    <source>
        <dbReference type="SAM" id="SignalP"/>
    </source>
</evidence>
<dbReference type="OrthoDB" id="5956716at2"/>
<dbReference type="Proteomes" id="UP000025241">
    <property type="component" value="Chromosome I"/>
</dbReference>
<evidence type="ECO:0000256" key="1">
    <source>
        <dbReference type="SAM" id="Coils"/>
    </source>
</evidence>
<keyword evidence="4" id="KW-1185">Reference proteome</keyword>
<feature type="coiled-coil region" evidence="1">
    <location>
        <begin position="79"/>
        <end position="125"/>
    </location>
</feature>
<reference evidence="3 4" key="2">
    <citation type="submission" date="2014-05" db="EMBL/GenBank/DDBJ databases">
        <title>Genome sequence of the 3-chlorobenzoate degrading bacterium Pseudomonas knackmussii B13 shows multiple evidence for horizontal gene transfer.</title>
        <authorList>
            <person name="Miyazaki R."/>
            <person name="Bertelli C."/>
            <person name="Falquet L."/>
            <person name="Robinson-Rechavi M."/>
            <person name="Gharib W."/>
            <person name="Roy S."/>
            <person name="Van der Meer J.R."/>
        </authorList>
    </citation>
    <scope>NUCLEOTIDE SEQUENCE [LARGE SCALE GENOMIC DNA]</scope>
    <source>
        <strain evidence="3 4">B13</strain>
    </source>
</reference>
<evidence type="ECO:0000313" key="4">
    <source>
        <dbReference type="Proteomes" id="UP000025241"/>
    </source>
</evidence>
<sequence>MFRSLSLNLALMLCGSAFAAPTEQPLTGCAAKRAEIAGKLEEARARGDQNAVAGLQTALDKSKANCTDDGLAQQRAQRVIDAEKEVSRREKDLRKALDKGDAEKLEKRKTKLAEARAELEQAKRELAE</sequence>
<dbReference type="HOGENOM" id="CLU_139075_2_0_6"/>
<dbReference type="InterPro" id="IPR009468">
    <property type="entry name" value="DUF1090"/>
</dbReference>